<dbReference type="CDD" id="cd04335">
    <property type="entry name" value="PrdX_deacylase"/>
    <property type="match status" value="1"/>
</dbReference>
<dbReference type="InParanoid" id="A0A3G9J2J6"/>
<dbReference type="Gene3D" id="3.90.960.10">
    <property type="entry name" value="YbaK/aminoacyl-tRNA synthetase-associated domain"/>
    <property type="match status" value="1"/>
</dbReference>
<sequence length="165" mass="18785">MTKEEVLQTLETLGITYTKVDHEAIETMDGLDKVEKQLNHRVAKNLFLTNRQKTRFYLLLTVGDKKFKTKELSHQINSARLSFGSGEDMERLLGCHPGSASILGLLNDQEGKVQLLIDEDLLQDDYICAHPCFNTSTLKMKKDDVITIFLPYVKHDYIAVKLIGE</sequence>
<accession>A0A3G9J2J6</accession>
<proteinExistence type="inferred from homology"/>
<dbReference type="GO" id="GO:0002161">
    <property type="term" value="F:aminoacyl-tRNA deacylase activity"/>
    <property type="evidence" value="ECO:0007669"/>
    <property type="project" value="InterPro"/>
</dbReference>
<dbReference type="OrthoDB" id="9798587at2"/>
<dbReference type="InterPro" id="IPR036754">
    <property type="entry name" value="YbaK/aa-tRNA-synt-asso_dom_sf"/>
</dbReference>
<dbReference type="KEGG" id="ebm:SG0102_03410"/>
<evidence type="ECO:0000313" key="3">
    <source>
        <dbReference type="EMBL" id="BBH25407.1"/>
    </source>
</evidence>
<organism evidence="3 4">
    <name type="scientific">Intestinibaculum porci</name>
    <dbReference type="NCBI Taxonomy" id="2487118"/>
    <lineage>
        <taxon>Bacteria</taxon>
        <taxon>Bacillati</taxon>
        <taxon>Bacillota</taxon>
        <taxon>Erysipelotrichia</taxon>
        <taxon>Erysipelotrichales</taxon>
        <taxon>Erysipelotrichaceae</taxon>
        <taxon>Intestinibaculum</taxon>
    </lineage>
</organism>
<dbReference type="InterPro" id="IPR040285">
    <property type="entry name" value="ProX/PRXD1"/>
</dbReference>
<protein>
    <recommendedName>
        <fullName evidence="2">YbaK/aminoacyl-tRNA synthetase-associated domain-containing protein</fullName>
    </recommendedName>
</protein>
<evidence type="ECO:0000313" key="4">
    <source>
        <dbReference type="Proteomes" id="UP000268059"/>
    </source>
</evidence>
<feature type="domain" description="YbaK/aminoacyl-tRNA synthetase-associated" evidence="2">
    <location>
        <begin position="22"/>
        <end position="146"/>
    </location>
</feature>
<dbReference type="PANTHER" id="PTHR31423:SF3">
    <property type="entry name" value="PROLYL-TRNA SYNTHETASE ASSOCIATED DOMAIN-CONTAINING PROTEIN 1-RELATED"/>
    <property type="match status" value="1"/>
</dbReference>
<dbReference type="PANTHER" id="PTHR31423">
    <property type="entry name" value="YBAK DOMAIN-CONTAINING PROTEIN"/>
    <property type="match status" value="1"/>
</dbReference>
<dbReference type="RefSeq" id="WP_125118357.1">
    <property type="nucleotide sequence ID" value="NZ_AP019309.1"/>
</dbReference>
<dbReference type="SUPFAM" id="SSF55826">
    <property type="entry name" value="YbaK/ProRS associated domain"/>
    <property type="match status" value="1"/>
</dbReference>
<dbReference type="Pfam" id="PF04073">
    <property type="entry name" value="tRNA_edit"/>
    <property type="match status" value="1"/>
</dbReference>
<keyword evidence="4" id="KW-1185">Reference proteome</keyword>
<evidence type="ECO:0000256" key="1">
    <source>
        <dbReference type="ARBA" id="ARBA00010201"/>
    </source>
</evidence>
<reference evidence="3 4" key="1">
    <citation type="submission" date="2018-11" db="EMBL/GenBank/DDBJ databases">
        <title>Novel Erysipelotrichaceae bacterium isolated from small intestine of a swine.</title>
        <authorList>
            <person name="Kim J.S."/>
            <person name="Choe H."/>
            <person name="Lee Y.R."/>
            <person name="Kim K.M."/>
            <person name="Park D.S."/>
        </authorList>
    </citation>
    <scope>NUCLEOTIDE SEQUENCE [LARGE SCALE GENOMIC DNA]</scope>
    <source>
        <strain evidence="3 4">SG0102</strain>
    </source>
</reference>
<dbReference type="InterPro" id="IPR007214">
    <property type="entry name" value="YbaK/aa-tRNA-synth-assoc-dom"/>
</dbReference>
<gene>
    <name evidence="3" type="ORF">SG0102_03410</name>
</gene>
<evidence type="ECO:0000259" key="2">
    <source>
        <dbReference type="Pfam" id="PF04073"/>
    </source>
</evidence>
<dbReference type="AlphaFoldDB" id="A0A3G9J2J6"/>
<dbReference type="EMBL" id="AP019309">
    <property type="protein sequence ID" value="BBH25407.1"/>
    <property type="molecule type" value="Genomic_DNA"/>
</dbReference>
<dbReference type="Proteomes" id="UP000268059">
    <property type="component" value="Chromosome"/>
</dbReference>
<name>A0A3G9J2J6_9FIRM</name>
<comment type="similarity">
    <text evidence="1">Belongs to the PRORSD1 family.</text>
</comment>